<reference evidence="2" key="1">
    <citation type="journal article" date="2019" name="PLoS Negl. Trop. Dis.">
        <title>Revisiting the worldwide diversity of Leptospira species in the environment.</title>
        <authorList>
            <person name="Vincent A.T."/>
            <person name="Schiettekatte O."/>
            <person name="Bourhy P."/>
            <person name="Veyrier F.J."/>
            <person name="Picardeau M."/>
        </authorList>
    </citation>
    <scope>NUCLEOTIDE SEQUENCE [LARGE SCALE GENOMIC DNA]</scope>
    <source>
        <strain evidence="2">201601298</strain>
    </source>
</reference>
<evidence type="ECO:0000313" key="1">
    <source>
        <dbReference type="EMBL" id="TGM72699.1"/>
    </source>
</evidence>
<name>A0ABY2NVX9_9LEPT</name>
<dbReference type="EMBL" id="RQHK01000017">
    <property type="protein sequence ID" value="TGM72699.1"/>
    <property type="molecule type" value="Genomic_DNA"/>
</dbReference>
<proteinExistence type="predicted"/>
<protein>
    <recommendedName>
        <fullName evidence="3">Lipoprotein</fullName>
    </recommendedName>
</protein>
<gene>
    <name evidence="1" type="ORF">EHR01_15815</name>
</gene>
<evidence type="ECO:0000313" key="2">
    <source>
        <dbReference type="Proteomes" id="UP000297940"/>
    </source>
</evidence>
<keyword evidence="2" id="KW-1185">Reference proteome</keyword>
<evidence type="ECO:0008006" key="3">
    <source>
        <dbReference type="Google" id="ProtNLM"/>
    </source>
</evidence>
<accession>A0ABY2NVX9</accession>
<organism evidence="1 2">
    <name type="scientific">Leptospira mtsangambouensis</name>
    <dbReference type="NCBI Taxonomy" id="2484912"/>
    <lineage>
        <taxon>Bacteria</taxon>
        <taxon>Pseudomonadati</taxon>
        <taxon>Spirochaetota</taxon>
        <taxon>Spirochaetia</taxon>
        <taxon>Leptospirales</taxon>
        <taxon>Leptospiraceae</taxon>
        <taxon>Leptospira</taxon>
    </lineage>
</organism>
<dbReference type="RefSeq" id="WP_135696061.1">
    <property type="nucleotide sequence ID" value="NZ_RQHK01000017.1"/>
</dbReference>
<dbReference type="Proteomes" id="UP000297940">
    <property type="component" value="Unassembled WGS sequence"/>
</dbReference>
<comment type="caution">
    <text evidence="1">The sequence shown here is derived from an EMBL/GenBank/DDBJ whole genome shotgun (WGS) entry which is preliminary data.</text>
</comment>
<sequence length="195" mass="23395">MRFKIIYLVLFFIMILLCKPEPVVYTETDEHKYKHNKFLFDGTKLPIPGITTESNLLEMFPEGPSRIETFKRKIKKKIFGKSFPIGKIYEYLNTVYELEEEGNRKSYLRKEKIVLVVFLDDGIVQDYIIDHLVRSDNGEQVIGKFHHMQSGHWENDIWPGSREDAECYWLQRSDRENYVRSDEFKCDRWYEPNSH</sequence>